<dbReference type="GO" id="GO:0016757">
    <property type="term" value="F:glycosyltransferase activity"/>
    <property type="evidence" value="ECO:0007669"/>
    <property type="project" value="InterPro"/>
</dbReference>
<proteinExistence type="predicted"/>
<reference evidence="2 3" key="1">
    <citation type="journal article" date="2015" name="Nature">
        <title>rRNA introns, odd ribosomes, and small enigmatic genomes across a large radiation of phyla.</title>
        <authorList>
            <person name="Brown C.T."/>
            <person name="Hug L.A."/>
            <person name="Thomas B.C."/>
            <person name="Sharon I."/>
            <person name="Castelle C.J."/>
            <person name="Singh A."/>
            <person name="Wilkins M.J."/>
            <person name="Williams K.H."/>
            <person name="Banfield J.F."/>
        </authorList>
    </citation>
    <scope>NUCLEOTIDE SEQUENCE [LARGE SCALE GENOMIC DNA]</scope>
</reference>
<dbReference type="Pfam" id="PF00534">
    <property type="entry name" value="Glycos_transf_1"/>
    <property type="match status" value="1"/>
</dbReference>
<name>A0A0G1X118_9BACT</name>
<dbReference type="EMBL" id="LCQW01000006">
    <property type="protein sequence ID" value="KKW24585.1"/>
    <property type="molecule type" value="Genomic_DNA"/>
</dbReference>
<dbReference type="InterPro" id="IPR001296">
    <property type="entry name" value="Glyco_trans_1"/>
</dbReference>
<accession>A0A0G1X118</accession>
<dbReference type="Gene3D" id="3.40.50.2000">
    <property type="entry name" value="Glycogen Phosphorylase B"/>
    <property type="match status" value="2"/>
</dbReference>
<sequence length="367" mass="41663">MKLAYVSLVRLPTDRAHGYAMMKMCEHFAARGLDVELVVPTRRHGIKDDPFHYYGIERNFTIRKLWATDFLGRFYKSRLSFFIDQLTFLLSLLRQRFGNTMVYARDYQVALFVRSKNITLEVHTIPHRVWLFSLALSRARRIVVISGGLKKALIALGAPEHKILVAPDAVDLSEFDITPSREVWREHGVDPQKKIVLYTGHFYGWKGAETLAKAAAALEGDAEVVLMGGIDEELASFKKEYAGPHVYVIGFQPRKNIPNFLMSADVLVLPNSAKPKISSLYTSPLKLFQYMASSVPIVASDLPSIREILTDETAFWFAPDDENALARQIEYVLAHKDEAQQKAARAHEEIKKYTWDARAQAIIVSLH</sequence>
<dbReference type="PANTHER" id="PTHR12526">
    <property type="entry name" value="GLYCOSYLTRANSFERASE"/>
    <property type="match status" value="1"/>
</dbReference>
<gene>
    <name evidence="2" type="ORF">UY67_C0006G0040</name>
</gene>
<evidence type="ECO:0000313" key="2">
    <source>
        <dbReference type="EMBL" id="KKW24585.1"/>
    </source>
</evidence>
<organism evidence="2 3">
    <name type="scientific">Candidatus Kaiserbacteria bacterium GW2011_GWA2_52_12</name>
    <dbReference type="NCBI Taxonomy" id="1618671"/>
    <lineage>
        <taxon>Bacteria</taxon>
        <taxon>Candidatus Kaiseribacteriota</taxon>
    </lineage>
</organism>
<comment type="caution">
    <text evidence="2">The sequence shown here is derived from an EMBL/GenBank/DDBJ whole genome shotgun (WGS) entry which is preliminary data.</text>
</comment>
<evidence type="ECO:0000313" key="3">
    <source>
        <dbReference type="Proteomes" id="UP000034273"/>
    </source>
</evidence>
<evidence type="ECO:0000259" key="1">
    <source>
        <dbReference type="Pfam" id="PF00534"/>
    </source>
</evidence>
<protein>
    <submittedName>
        <fullName evidence="2">Glycosyl transferase group 1</fullName>
    </submittedName>
</protein>
<dbReference type="AlphaFoldDB" id="A0A0G1X118"/>
<dbReference type="Proteomes" id="UP000034273">
    <property type="component" value="Unassembled WGS sequence"/>
</dbReference>
<keyword evidence="2" id="KW-0808">Transferase</keyword>
<dbReference type="STRING" id="1618671.UY67_C0006G0040"/>
<dbReference type="SUPFAM" id="SSF53756">
    <property type="entry name" value="UDP-Glycosyltransferase/glycogen phosphorylase"/>
    <property type="match status" value="1"/>
</dbReference>
<feature type="domain" description="Glycosyl transferase family 1" evidence="1">
    <location>
        <begin position="185"/>
        <end position="342"/>
    </location>
</feature>